<feature type="domain" description="Chorismate-utilising enzyme C-terminal" evidence="6">
    <location>
        <begin position="130"/>
        <end position="377"/>
    </location>
</feature>
<evidence type="ECO:0000313" key="8">
    <source>
        <dbReference type="Proteomes" id="UP000018934"/>
    </source>
</evidence>
<name>A0ABM5P6U3_DEHRP</name>
<evidence type="ECO:0000259" key="6">
    <source>
        <dbReference type="Pfam" id="PF00425"/>
    </source>
</evidence>
<dbReference type="InterPro" id="IPR015890">
    <property type="entry name" value="Chorismate_C"/>
</dbReference>
<dbReference type="Pfam" id="PF00425">
    <property type="entry name" value="Chorismate_bind"/>
    <property type="match status" value="1"/>
</dbReference>
<dbReference type="PANTHER" id="PTHR42839:SF1">
    <property type="entry name" value="ISOCHORISMATE SYNTHASE MENF"/>
    <property type="match status" value="1"/>
</dbReference>
<proteinExistence type="inferred from homology"/>
<keyword evidence="4" id="KW-0413">Isomerase</keyword>
<comment type="similarity">
    <text evidence="2">Belongs to the isochorismate synthase family.</text>
</comment>
<dbReference type="Gene3D" id="3.60.120.10">
    <property type="entry name" value="Anthranilate synthase"/>
    <property type="match status" value="1"/>
</dbReference>
<comment type="catalytic activity">
    <reaction evidence="1">
        <text>chorismate = isochorismate</text>
        <dbReference type="Rhea" id="RHEA:18985"/>
        <dbReference type="ChEBI" id="CHEBI:29748"/>
        <dbReference type="ChEBI" id="CHEBI:29780"/>
        <dbReference type="EC" id="5.4.4.2"/>
    </reaction>
</comment>
<dbReference type="NCBIfam" id="TIGR00543">
    <property type="entry name" value="isochor_syn"/>
    <property type="match status" value="1"/>
</dbReference>
<protein>
    <recommendedName>
        <fullName evidence="3">isochorismate synthase</fullName>
        <ecNumber evidence="3">5.4.4.2</ecNumber>
    </recommendedName>
    <alternativeName>
        <fullName evidence="5">Isochorismate mutase</fullName>
    </alternativeName>
</protein>
<accession>A0ABM5P6U3</accession>
<sequence>MKYLKKEMKLENPLAFWTHFDKQDRLFFYNPLTGELIIGAIRWRTFAEGESYQNYDLVFSARTFFQSVRDPKWAGLGNETIAFKYYYVEKDGKQLLYYPEQAPKEEICGLEDRETKSVRHTYTIADDDYPQWQELFTNVKQEISLKNVDKVVISREVKISCATTVHVESVLKSLREKNPDSFVFAYAKEGRTFLGATPEILVQKADDEIISYALAGTIPRNAIDEGTQMEILLNDPKNLHEHRIVRDTIADVMKKYCAEVWIDETRILTLKNLYHLKTRLGAKDRSLLTDWVTRLHPTPALGGNPVGPALDIIAREEKHERGMYAAPLGIMDQNGNGIFVAGIRSALIQDNMVYAYTGCGIVEGSDCLEEYIETNDKLRTILEGLVP</sequence>
<keyword evidence="8" id="KW-1185">Reference proteome</keyword>
<dbReference type="InterPro" id="IPR005801">
    <property type="entry name" value="ADC_synthase"/>
</dbReference>
<dbReference type="SUPFAM" id="SSF56322">
    <property type="entry name" value="ADC synthase"/>
    <property type="match status" value="1"/>
</dbReference>
<organism evidence="7 8">
    <name type="scientific">Dehalobacter restrictus (strain DSM 9455 / PER-K23)</name>
    <dbReference type="NCBI Taxonomy" id="871738"/>
    <lineage>
        <taxon>Bacteria</taxon>
        <taxon>Bacillati</taxon>
        <taxon>Bacillota</taxon>
        <taxon>Clostridia</taxon>
        <taxon>Eubacteriales</taxon>
        <taxon>Desulfitobacteriaceae</taxon>
        <taxon>Dehalobacter</taxon>
    </lineage>
</organism>
<evidence type="ECO:0000313" key="7">
    <source>
        <dbReference type="EMBL" id="AHF10319.1"/>
    </source>
</evidence>
<gene>
    <name evidence="7" type="ORF">DEHRE_09660</name>
</gene>
<dbReference type="EMBL" id="CP007033">
    <property type="protein sequence ID" value="AHF10319.1"/>
    <property type="molecule type" value="Genomic_DNA"/>
</dbReference>
<evidence type="ECO:0000256" key="4">
    <source>
        <dbReference type="ARBA" id="ARBA00023235"/>
    </source>
</evidence>
<evidence type="ECO:0000256" key="1">
    <source>
        <dbReference type="ARBA" id="ARBA00000799"/>
    </source>
</evidence>
<evidence type="ECO:0000256" key="3">
    <source>
        <dbReference type="ARBA" id="ARBA00012824"/>
    </source>
</evidence>
<dbReference type="EC" id="5.4.4.2" evidence="3"/>
<evidence type="ECO:0000256" key="5">
    <source>
        <dbReference type="ARBA" id="ARBA00041564"/>
    </source>
</evidence>
<reference evidence="7 8" key="1">
    <citation type="journal article" date="2013" name="Stand. Genomic Sci.">
        <title>Complete genome sequence of Dehalobacter restrictus PER-K23(T.).</title>
        <authorList>
            <person name="Kruse T."/>
            <person name="Maillard J."/>
            <person name="Goodwin L."/>
            <person name="Woyke T."/>
            <person name="Teshima H."/>
            <person name="Bruce D."/>
            <person name="Detter C."/>
            <person name="Tapia R."/>
            <person name="Han C."/>
            <person name="Huntemann M."/>
            <person name="Wei C.L."/>
            <person name="Han J."/>
            <person name="Chen A."/>
            <person name="Kyrpides N."/>
            <person name="Szeto E."/>
            <person name="Markowitz V."/>
            <person name="Ivanova N."/>
            <person name="Pagani I."/>
            <person name="Pati A."/>
            <person name="Pitluck S."/>
            <person name="Nolan M."/>
            <person name="Holliger C."/>
            <person name="Smidt H."/>
        </authorList>
    </citation>
    <scope>NUCLEOTIDE SEQUENCE [LARGE SCALE GENOMIC DNA]</scope>
    <source>
        <strain evidence="8">DSM 9455</strain>
    </source>
</reference>
<evidence type="ECO:0000256" key="2">
    <source>
        <dbReference type="ARBA" id="ARBA00005297"/>
    </source>
</evidence>
<dbReference type="Proteomes" id="UP000018934">
    <property type="component" value="Chromosome"/>
</dbReference>
<dbReference type="InterPro" id="IPR004561">
    <property type="entry name" value="IsoChor_synthase"/>
</dbReference>
<dbReference type="PANTHER" id="PTHR42839">
    <property type="entry name" value="ISOCHORISMATE SYNTHASE ENTC"/>
    <property type="match status" value="1"/>
</dbReference>
<dbReference type="RefSeq" id="WP_015045145.1">
    <property type="nucleotide sequence ID" value="NZ_CP007033.1"/>
</dbReference>